<comment type="cofactor">
    <cofactor evidence="1 8">
        <name>FAD</name>
        <dbReference type="ChEBI" id="CHEBI:57692"/>
    </cofactor>
</comment>
<proteinExistence type="inferred from homology"/>
<dbReference type="Proteomes" id="UP000178042">
    <property type="component" value="Unassembled WGS sequence"/>
</dbReference>
<dbReference type="AlphaFoldDB" id="A0A1F6DHC6"/>
<comment type="similarity">
    <text evidence="3 8">Belongs to the methylenetetrahydrofolate reductase family.</text>
</comment>
<keyword evidence="5 8" id="KW-0274">FAD</keyword>
<name>A0A1F6DHC6_9BACT</name>
<dbReference type="Gene3D" id="3.20.20.220">
    <property type="match status" value="1"/>
</dbReference>
<keyword evidence="6 8" id="KW-0560">Oxidoreductase</keyword>
<evidence type="ECO:0000256" key="8">
    <source>
        <dbReference type="RuleBase" id="RU003862"/>
    </source>
</evidence>
<dbReference type="GO" id="GO:0005829">
    <property type="term" value="C:cytosol"/>
    <property type="evidence" value="ECO:0007669"/>
    <property type="project" value="TreeGrafter"/>
</dbReference>
<comment type="pathway">
    <text evidence="2 8">One-carbon metabolism; tetrahydrofolate interconversion.</text>
</comment>
<dbReference type="GO" id="GO:0071949">
    <property type="term" value="F:FAD binding"/>
    <property type="evidence" value="ECO:0007669"/>
    <property type="project" value="TreeGrafter"/>
</dbReference>
<dbReference type="CDD" id="cd00537">
    <property type="entry name" value="MTHFR"/>
    <property type="match status" value="1"/>
</dbReference>
<protein>
    <recommendedName>
        <fullName evidence="8">Methylenetetrahydrofolate reductase</fullName>
    </recommendedName>
</protein>
<sequence>MKITDLVKQSSKPFISIEIIPPRKGVKLETMFAELEALMRHKPAFMSVTSHAHEWSIEKVDGRDVERMKHKRLDTNAICIAAQARFGVEPTPHIICRGFTKDETEDVLLTLNFHGIENILALRGDGPPTRGGSADAFANERAADLVEQIQLMNQGVYLDPIENADKTDFCIGVAGYPEKHFEAPDMKTDLANLHRKVHAGAHFIITQMFFDNEAFYRFRDEASKIGINVPIIPGIKPLYKREHLDVLPKIFHIKIPQTVRDSIERFSNPDDVYKASIEASVAQCKDLLAHGVPGIHFYSMSVAKPTSDVLKGIKS</sequence>
<dbReference type="PANTHER" id="PTHR45754:SF3">
    <property type="entry name" value="METHYLENETETRAHYDROFOLATE REDUCTASE (NADPH)"/>
    <property type="match status" value="1"/>
</dbReference>
<evidence type="ECO:0000256" key="7">
    <source>
        <dbReference type="ARBA" id="ARBA00048628"/>
    </source>
</evidence>
<evidence type="ECO:0000256" key="2">
    <source>
        <dbReference type="ARBA" id="ARBA00004777"/>
    </source>
</evidence>
<organism evidence="9 10">
    <name type="scientific">Candidatus Kaiserbacteria bacterium RIFCSPHIGHO2_02_FULL_49_16</name>
    <dbReference type="NCBI Taxonomy" id="1798490"/>
    <lineage>
        <taxon>Bacteria</taxon>
        <taxon>Candidatus Kaiseribacteriota</taxon>
    </lineage>
</organism>
<dbReference type="SUPFAM" id="SSF51730">
    <property type="entry name" value="FAD-linked oxidoreductase"/>
    <property type="match status" value="1"/>
</dbReference>
<dbReference type="InterPro" id="IPR003171">
    <property type="entry name" value="Mehydrof_redctse-like"/>
</dbReference>
<dbReference type="EMBL" id="MFLD01000007">
    <property type="protein sequence ID" value="OGG60869.1"/>
    <property type="molecule type" value="Genomic_DNA"/>
</dbReference>
<keyword evidence="4 8" id="KW-0285">Flavoprotein</keyword>
<dbReference type="PANTHER" id="PTHR45754">
    <property type="entry name" value="METHYLENETETRAHYDROFOLATE REDUCTASE"/>
    <property type="match status" value="1"/>
</dbReference>
<evidence type="ECO:0000256" key="5">
    <source>
        <dbReference type="ARBA" id="ARBA00022827"/>
    </source>
</evidence>
<comment type="caution">
    <text evidence="9">The sequence shown here is derived from an EMBL/GenBank/DDBJ whole genome shotgun (WGS) entry which is preliminary data.</text>
</comment>
<evidence type="ECO:0000256" key="4">
    <source>
        <dbReference type="ARBA" id="ARBA00022630"/>
    </source>
</evidence>
<evidence type="ECO:0000256" key="3">
    <source>
        <dbReference type="ARBA" id="ARBA00006743"/>
    </source>
</evidence>
<dbReference type="Pfam" id="PF02219">
    <property type="entry name" value="MTHFR"/>
    <property type="match status" value="1"/>
</dbReference>
<comment type="catalytic activity">
    <reaction evidence="7">
        <text>(6S)-5-methyl-5,6,7,8-tetrahydrofolate + NAD(+) = (6R)-5,10-methylene-5,6,7,8-tetrahydrofolate + NADH + H(+)</text>
        <dbReference type="Rhea" id="RHEA:19821"/>
        <dbReference type="ChEBI" id="CHEBI:15378"/>
        <dbReference type="ChEBI" id="CHEBI:15636"/>
        <dbReference type="ChEBI" id="CHEBI:18608"/>
        <dbReference type="ChEBI" id="CHEBI:57540"/>
        <dbReference type="ChEBI" id="CHEBI:57945"/>
        <dbReference type="EC" id="1.5.1.54"/>
    </reaction>
    <physiologicalReaction direction="right-to-left" evidence="7">
        <dbReference type="Rhea" id="RHEA:19823"/>
    </physiologicalReaction>
</comment>
<gene>
    <name evidence="9" type="ORF">A3C86_00350</name>
</gene>
<dbReference type="GO" id="GO:0009086">
    <property type="term" value="P:methionine biosynthetic process"/>
    <property type="evidence" value="ECO:0007669"/>
    <property type="project" value="TreeGrafter"/>
</dbReference>
<dbReference type="InterPro" id="IPR029041">
    <property type="entry name" value="FAD-linked_oxidoreductase-like"/>
</dbReference>
<dbReference type="GO" id="GO:0035999">
    <property type="term" value="P:tetrahydrofolate interconversion"/>
    <property type="evidence" value="ECO:0007669"/>
    <property type="project" value="UniProtKB-UniPathway"/>
</dbReference>
<dbReference type="GO" id="GO:0106312">
    <property type="term" value="F:methylenetetrahydrofolate reductase (NADH) activity"/>
    <property type="evidence" value="ECO:0007669"/>
    <property type="project" value="UniProtKB-EC"/>
</dbReference>
<reference evidence="9 10" key="1">
    <citation type="journal article" date="2016" name="Nat. Commun.">
        <title>Thousands of microbial genomes shed light on interconnected biogeochemical processes in an aquifer system.</title>
        <authorList>
            <person name="Anantharaman K."/>
            <person name="Brown C.T."/>
            <person name="Hug L.A."/>
            <person name="Sharon I."/>
            <person name="Castelle C.J."/>
            <person name="Probst A.J."/>
            <person name="Thomas B.C."/>
            <person name="Singh A."/>
            <person name="Wilkins M.J."/>
            <person name="Karaoz U."/>
            <person name="Brodie E.L."/>
            <person name="Williams K.H."/>
            <person name="Hubbard S.S."/>
            <person name="Banfield J.F."/>
        </authorList>
    </citation>
    <scope>NUCLEOTIDE SEQUENCE [LARGE SCALE GENOMIC DNA]</scope>
</reference>
<evidence type="ECO:0000313" key="9">
    <source>
        <dbReference type="EMBL" id="OGG60869.1"/>
    </source>
</evidence>
<evidence type="ECO:0000313" key="10">
    <source>
        <dbReference type="Proteomes" id="UP000178042"/>
    </source>
</evidence>
<evidence type="ECO:0000256" key="6">
    <source>
        <dbReference type="ARBA" id="ARBA00023002"/>
    </source>
</evidence>
<accession>A0A1F6DHC6</accession>
<dbReference type="UniPathway" id="UPA00193"/>
<evidence type="ECO:0000256" key="1">
    <source>
        <dbReference type="ARBA" id="ARBA00001974"/>
    </source>
</evidence>